<evidence type="ECO:0000313" key="5">
    <source>
        <dbReference type="Proteomes" id="UP000243534"/>
    </source>
</evidence>
<dbReference type="AlphaFoldDB" id="A0A1E7YVC9"/>
<dbReference type="InterPro" id="IPR010090">
    <property type="entry name" value="Phage_tape_meas"/>
</dbReference>
<keyword evidence="3" id="KW-0812">Transmembrane</keyword>
<proteinExistence type="predicted"/>
<dbReference type="OrthoDB" id="8019720at2"/>
<dbReference type="NCBIfam" id="TIGR01760">
    <property type="entry name" value="tape_meas_TP901"/>
    <property type="match status" value="1"/>
</dbReference>
<dbReference type="PANTHER" id="PTHR37813">
    <property type="entry name" value="FELS-2 PROPHAGE PROTEIN"/>
    <property type="match status" value="1"/>
</dbReference>
<dbReference type="RefSeq" id="WP_070135772.1">
    <property type="nucleotide sequence ID" value="NZ_MAYS01000552.1"/>
</dbReference>
<keyword evidence="3" id="KW-1133">Transmembrane helix</keyword>
<feature type="compositionally biased region" description="Basic and acidic residues" evidence="2">
    <location>
        <begin position="271"/>
        <end position="282"/>
    </location>
</feature>
<evidence type="ECO:0000313" key="4">
    <source>
        <dbReference type="EMBL" id="OFC60086.1"/>
    </source>
</evidence>
<protein>
    <submittedName>
        <fullName evidence="4">Phage tail tape measure protein</fullName>
    </submittedName>
</protein>
<reference evidence="4 5" key="1">
    <citation type="submission" date="2016-07" db="EMBL/GenBank/DDBJ databases">
        <authorList>
            <person name="Yuval B."/>
        </authorList>
    </citation>
    <scope>NUCLEOTIDE SEQUENCE [LARGE SCALE GENOMIC DNA]</scope>
    <source>
        <strain evidence="4 5">IL</strain>
    </source>
</reference>
<evidence type="ECO:0000256" key="1">
    <source>
        <dbReference type="ARBA" id="ARBA00022612"/>
    </source>
</evidence>
<organism evidence="4 5">
    <name type="scientific">Candidatus Erwinia dacicola</name>
    <dbReference type="NCBI Taxonomy" id="252393"/>
    <lineage>
        <taxon>Bacteria</taxon>
        <taxon>Pseudomonadati</taxon>
        <taxon>Pseudomonadota</taxon>
        <taxon>Gammaproteobacteria</taxon>
        <taxon>Enterobacterales</taxon>
        <taxon>Erwiniaceae</taxon>
        <taxon>Erwinia</taxon>
    </lineage>
</organism>
<dbReference type="EMBL" id="MAYS01000552">
    <property type="protein sequence ID" value="OFC60086.1"/>
    <property type="molecule type" value="Genomic_DNA"/>
</dbReference>
<evidence type="ECO:0000256" key="3">
    <source>
        <dbReference type="SAM" id="Phobius"/>
    </source>
</evidence>
<comment type="caution">
    <text evidence="4">The sequence shown here is derived from an EMBL/GenBank/DDBJ whole genome shotgun (WGS) entry which is preliminary data.</text>
</comment>
<sequence>GATSGLLDDLTRTFQGSDGSPAKLVKVQQDNLGGDLKELQSAQEAIGTDLYDQLDESLRKLTQDSTKFLLTVDNWIQKNPALSAGIAKAAMAGLIFVGALGAIGLVAWPVMAGVNALIAGAGLLGTAFSVAGSAIVAALGAITWPVVAVVAAVVAGALLIRKYWEPVKAFISGVAEGFTAAAGPISDAFVSLQPSFNWLSDKVKDLWGWFKKLLEPVKSTQTELKNAGDMGKKFGEALAEGLKIPGEALDQLMGGIRWVLDKLGVIDSKSDGLKDKVPEHDPVAPNGLPWSLADTGPAYQPVSSPAANGGYQDKSQNSYQYDIHMHPGMTKDDALALIAQQQARNDRNRQAQNRSKMGWE</sequence>
<name>A0A1E7YVC9_9GAMM</name>
<accession>A0A1E7YVC9</accession>
<feature type="transmembrane region" description="Helical" evidence="3">
    <location>
        <begin position="117"/>
        <end position="136"/>
    </location>
</feature>
<feature type="transmembrane region" description="Helical" evidence="3">
    <location>
        <begin position="89"/>
        <end position="110"/>
    </location>
</feature>
<feature type="non-terminal residue" evidence="4">
    <location>
        <position position="1"/>
    </location>
</feature>
<keyword evidence="1" id="KW-1188">Viral release from host cell</keyword>
<feature type="region of interest" description="Disordered" evidence="2">
    <location>
        <begin position="337"/>
        <end position="360"/>
    </location>
</feature>
<gene>
    <name evidence="4" type="ORF">BBW68_14950</name>
</gene>
<feature type="transmembrane region" description="Helical" evidence="3">
    <location>
        <begin position="142"/>
        <end position="160"/>
    </location>
</feature>
<dbReference type="Proteomes" id="UP000243534">
    <property type="component" value="Unassembled WGS sequence"/>
</dbReference>
<feature type="region of interest" description="Disordered" evidence="2">
    <location>
        <begin position="271"/>
        <end position="317"/>
    </location>
</feature>
<dbReference type="PANTHER" id="PTHR37813:SF1">
    <property type="entry name" value="FELS-2 PROPHAGE PROTEIN"/>
    <property type="match status" value="1"/>
</dbReference>
<evidence type="ECO:0000256" key="2">
    <source>
        <dbReference type="SAM" id="MobiDB-lite"/>
    </source>
</evidence>
<keyword evidence="3" id="KW-0472">Membrane</keyword>